<gene>
    <name evidence="3" type="ORF">SMN809_LOCUS30144</name>
</gene>
<dbReference type="PANTHER" id="PTHR23253">
    <property type="entry name" value="EUKARYOTIC TRANSLATION INITIATION FACTOR 4 GAMMA"/>
    <property type="match status" value="1"/>
</dbReference>
<dbReference type="Proteomes" id="UP000676336">
    <property type="component" value="Unassembled WGS sequence"/>
</dbReference>
<evidence type="ECO:0000259" key="2">
    <source>
        <dbReference type="Pfam" id="PF02854"/>
    </source>
</evidence>
<accession>A0A8S2VFR9</accession>
<feature type="compositionally biased region" description="Low complexity" evidence="1">
    <location>
        <begin position="224"/>
        <end position="234"/>
    </location>
</feature>
<feature type="domain" description="MIF4G" evidence="2">
    <location>
        <begin position="517"/>
        <end position="604"/>
    </location>
</feature>
<evidence type="ECO:0000313" key="4">
    <source>
        <dbReference type="Proteomes" id="UP000676336"/>
    </source>
</evidence>
<evidence type="ECO:0000256" key="1">
    <source>
        <dbReference type="SAM" id="MobiDB-lite"/>
    </source>
</evidence>
<dbReference type="AlphaFoldDB" id="A0A8S2VFR9"/>
<feature type="compositionally biased region" description="Polar residues" evidence="1">
    <location>
        <begin position="351"/>
        <end position="360"/>
    </location>
</feature>
<organism evidence="3 4">
    <name type="scientific">Rotaria magnacalcarata</name>
    <dbReference type="NCBI Taxonomy" id="392030"/>
    <lineage>
        <taxon>Eukaryota</taxon>
        <taxon>Metazoa</taxon>
        <taxon>Spiralia</taxon>
        <taxon>Gnathifera</taxon>
        <taxon>Rotifera</taxon>
        <taxon>Eurotatoria</taxon>
        <taxon>Bdelloidea</taxon>
        <taxon>Philodinida</taxon>
        <taxon>Philodinidae</taxon>
        <taxon>Rotaria</taxon>
    </lineage>
</organism>
<dbReference type="InterPro" id="IPR003890">
    <property type="entry name" value="MIF4G-like_typ-3"/>
</dbReference>
<feature type="compositionally biased region" description="Low complexity" evidence="1">
    <location>
        <begin position="142"/>
        <end position="152"/>
    </location>
</feature>
<feature type="compositionally biased region" description="Basic and acidic residues" evidence="1">
    <location>
        <begin position="374"/>
        <end position="385"/>
    </location>
</feature>
<dbReference type="EMBL" id="CAJOBI010055969">
    <property type="protein sequence ID" value="CAF4394154.1"/>
    <property type="molecule type" value="Genomic_DNA"/>
</dbReference>
<feature type="compositionally biased region" description="Basic and acidic residues" evidence="1">
    <location>
        <begin position="292"/>
        <end position="303"/>
    </location>
</feature>
<feature type="compositionally biased region" description="Basic and acidic residues" evidence="1">
    <location>
        <begin position="333"/>
        <end position="350"/>
    </location>
</feature>
<sequence length="604" mass="67516">MQSMNTDPPFYSNTPGAHPVTTGIFFPNGFEHFSMTNSNGYSQAQHMPSPFYNQQVPNVYGQQQMYVNHYLPTTQYHANGARGQNAQYVPLIRPANENSTGAPSFIPATGYTPYGNSNMQPTPHIYSQPYYRYPVPQQYASQNYSQQSTASQISNQVQPQYSTANTQQQTQSSQTHQPQTSQHSSSDPPHGLSSQPSQSTEKRQRKPLLIVDPVSQKAVEVKASNPTNNSPSTSIAQDDNRLNDSTASNTKATDEPEKAQKRDDFRKQFALLLDQHPSIEKNANPSSTDDQNDGKSTQEKQIEDVVSQTQDSTLNQLSEPAQPGHPGIPIRSINEEKSKVQDNTKQEPNDSQKPLETSESMCEDTVDNVATVTNDEKISSDDSTTKDQSQSIPSLPNTEPVECATLPPPSVETPVPLNNTESELVNAVRSLALVSRHSYTKQELLSKRLDPSAQKRPLGLRAIDGVTDPPTARLITHSITRGTHIPLDKPELHNRSEKPYIPAVRNKIESNEKFLRDITAILNKVTPQTYEKLLKQLDELELDRFERLDGMITIIFAKAVDERSFCFLYAKLCQHFQKKQITVPDDTGNKITHSFRQLLLTRCQ</sequence>
<dbReference type="SUPFAM" id="SSF48371">
    <property type="entry name" value="ARM repeat"/>
    <property type="match status" value="1"/>
</dbReference>
<dbReference type="GO" id="GO:0003723">
    <property type="term" value="F:RNA binding"/>
    <property type="evidence" value="ECO:0007669"/>
    <property type="project" value="InterPro"/>
</dbReference>
<feature type="compositionally biased region" description="Basic and acidic residues" evidence="1">
    <location>
        <begin position="252"/>
        <end position="262"/>
    </location>
</feature>
<proteinExistence type="predicted"/>
<dbReference type="InterPro" id="IPR016024">
    <property type="entry name" value="ARM-type_fold"/>
</dbReference>
<feature type="compositionally biased region" description="Polar residues" evidence="1">
    <location>
        <begin position="306"/>
        <end position="319"/>
    </location>
</feature>
<feature type="compositionally biased region" description="Polar residues" evidence="1">
    <location>
        <begin position="153"/>
        <end position="165"/>
    </location>
</feature>
<dbReference type="Pfam" id="PF02854">
    <property type="entry name" value="MIF4G"/>
    <property type="match status" value="1"/>
</dbReference>
<comment type="caution">
    <text evidence="3">The sequence shown here is derived from an EMBL/GenBank/DDBJ whole genome shotgun (WGS) entry which is preliminary data.</text>
</comment>
<feature type="region of interest" description="Disordered" evidence="1">
    <location>
        <begin position="275"/>
        <end position="411"/>
    </location>
</feature>
<reference evidence="3" key="1">
    <citation type="submission" date="2021-02" db="EMBL/GenBank/DDBJ databases">
        <authorList>
            <person name="Nowell W R."/>
        </authorList>
    </citation>
    <scope>NUCLEOTIDE SEQUENCE</scope>
</reference>
<feature type="non-terminal residue" evidence="3">
    <location>
        <position position="604"/>
    </location>
</feature>
<protein>
    <recommendedName>
        <fullName evidence="2">MIF4G domain-containing protein</fullName>
    </recommendedName>
</protein>
<dbReference type="Gene3D" id="1.25.40.180">
    <property type="match status" value="1"/>
</dbReference>
<name>A0A8S2VFR9_9BILA</name>
<evidence type="ECO:0000313" key="3">
    <source>
        <dbReference type="EMBL" id="CAF4394154.1"/>
    </source>
</evidence>
<feature type="compositionally biased region" description="Low complexity" evidence="1">
    <location>
        <begin position="166"/>
        <end position="190"/>
    </location>
</feature>
<feature type="region of interest" description="Disordered" evidence="1">
    <location>
        <begin position="142"/>
        <end position="262"/>
    </location>
</feature>